<evidence type="ECO:0000313" key="1">
    <source>
        <dbReference type="EMBL" id="BBU47648.1"/>
    </source>
</evidence>
<accession>A0A809SET3</accession>
<sequence>MENKSELLAKFKDLLDEISSKQLNKDQKELAYEILSKFPDNKLEYVFQFICQRIKTGFRFDIAPEANSKVIGILQKDKSMSFQLNPNKSNQNSLIISENYDALKNLIVIEREREQG</sequence>
<gene>
    <name evidence="1" type="ORF">JPM2_3410</name>
</gene>
<evidence type="ECO:0000313" key="2">
    <source>
        <dbReference type="Proteomes" id="UP000464317"/>
    </source>
</evidence>
<dbReference type="AlphaFoldDB" id="A0A809SET3"/>
<evidence type="ECO:0008006" key="3">
    <source>
        <dbReference type="Google" id="ProtNLM"/>
    </source>
</evidence>
<dbReference type="RefSeq" id="WP_233090951.1">
    <property type="nucleotide sequence ID" value="NZ_AP022325.1"/>
</dbReference>
<protein>
    <recommendedName>
        <fullName evidence="3">Type III restriction endonuclease subunit M</fullName>
    </recommendedName>
</protein>
<name>A0A809SET3_9BACT</name>
<proteinExistence type="predicted"/>
<dbReference type="Proteomes" id="UP000464317">
    <property type="component" value="Chromosome"/>
</dbReference>
<keyword evidence="2" id="KW-1185">Reference proteome</keyword>
<dbReference type="KEGG" id="mfel:JPM2_3410"/>
<organism evidence="1 2">
    <name type="scientific">Mycoplasmopsis felis</name>
    <dbReference type="NCBI Taxonomy" id="33923"/>
    <lineage>
        <taxon>Bacteria</taxon>
        <taxon>Bacillati</taxon>
        <taxon>Mycoplasmatota</taxon>
        <taxon>Mycoplasmoidales</taxon>
        <taxon>Metamycoplasmataceae</taxon>
        <taxon>Mycoplasmopsis</taxon>
    </lineage>
</organism>
<reference evidence="1 2" key="1">
    <citation type="submission" date="2020-01" db="EMBL/GenBank/DDBJ databases">
        <title>Complete genome sequence of Mycoplasma felis strain Myco-2.</title>
        <authorList>
            <person name="Kinoshita Y."/>
            <person name="Niwa H."/>
            <person name="Uchida-Fujii E."/>
            <person name="Nukada T."/>
        </authorList>
    </citation>
    <scope>NUCLEOTIDE SEQUENCE [LARGE SCALE GENOMIC DNA]</scope>
    <source>
        <strain evidence="1 2">Myco-2</strain>
    </source>
</reference>
<dbReference type="EMBL" id="AP022325">
    <property type="protein sequence ID" value="BBU47648.1"/>
    <property type="molecule type" value="Genomic_DNA"/>
</dbReference>